<feature type="region of interest" description="Disordered" evidence="1">
    <location>
        <begin position="219"/>
        <end position="249"/>
    </location>
</feature>
<dbReference type="EMBL" id="DS113202">
    <property type="protein sequence ID" value="EAY20007.1"/>
    <property type="molecule type" value="Genomic_DNA"/>
</dbReference>
<feature type="region of interest" description="Disordered" evidence="1">
    <location>
        <begin position="1"/>
        <end position="26"/>
    </location>
</feature>
<organism evidence="3 4">
    <name type="scientific">Trichomonas vaginalis (strain ATCC PRA-98 / G3)</name>
    <dbReference type="NCBI Taxonomy" id="412133"/>
    <lineage>
        <taxon>Eukaryota</taxon>
        <taxon>Metamonada</taxon>
        <taxon>Parabasalia</taxon>
        <taxon>Trichomonadida</taxon>
        <taxon>Trichomonadidae</taxon>
        <taxon>Trichomonas</taxon>
    </lineage>
</organism>
<keyword evidence="2" id="KW-1133">Transmembrane helix</keyword>
<proteinExistence type="predicted"/>
<evidence type="ECO:0000313" key="3">
    <source>
        <dbReference type="EMBL" id="EAY20007.1"/>
    </source>
</evidence>
<accession>A2DI18</accession>
<sequence>MPDYDPLPPEPDNSTTGGGNESGGDTNVPFNPTVKKFLIFWIVVTIVEFIIILVFLFACPNRFYRSGILCNVCYDCCCNRTEHLQEFYENHHRHFCSNYCGLLGCALGCNVSGKYGNIFDLFCYRCGCDCDDAVPIKCPECSCDYTWLCFCSSWWNMVKQSPLDVMFIIYCIIIFIFILITGPISLTYILLTVSSAQARSELAFESTFLKDPKYYEEYKKSNPKKKQTRNVTEMALNEEDAQTEKTFYS</sequence>
<evidence type="ECO:0000313" key="4">
    <source>
        <dbReference type="Proteomes" id="UP000001542"/>
    </source>
</evidence>
<dbReference type="KEGG" id="tva:5465538"/>
<reference evidence="3" key="2">
    <citation type="journal article" date="2007" name="Science">
        <title>Draft genome sequence of the sexually transmitted pathogen Trichomonas vaginalis.</title>
        <authorList>
            <person name="Carlton J.M."/>
            <person name="Hirt R.P."/>
            <person name="Silva J.C."/>
            <person name="Delcher A.L."/>
            <person name="Schatz M."/>
            <person name="Zhao Q."/>
            <person name="Wortman J.R."/>
            <person name="Bidwell S.L."/>
            <person name="Alsmark U.C.M."/>
            <person name="Besteiro S."/>
            <person name="Sicheritz-Ponten T."/>
            <person name="Noel C.J."/>
            <person name="Dacks J.B."/>
            <person name="Foster P.G."/>
            <person name="Simillion C."/>
            <person name="Van de Peer Y."/>
            <person name="Miranda-Saavedra D."/>
            <person name="Barton G.J."/>
            <person name="Westrop G.D."/>
            <person name="Mueller S."/>
            <person name="Dessi D."/>
            <person name="Fiori P.L."/>
            <person name="Ren Q."/>
            <person name="Paulsen I."/>
            <person name="Zhang H."/>
            <person name="Bastida-Corcuera F.D."/>
            <person name="Simoes-Barbosa A."/>
            <person name="Brown M.T."/>
            <person name="Hayes R.D."/>
            <person name="Mukherjee M."/>
            <person name="Okumura C.Y."/>
            <person name="Schneider R."/>
            <person name="Smith A.J."/>
            <person name="Vanacova S."/>
            <person name="Villalvazo M."/>
            <person name="Haas B.J."/>
            <person name="Pertea M."/>
            <person name="Feldblyum T.V."/>
            <person name="Utterback T.R."/>
            <person name="Shu C.L."/>
            <person name="Osoegawa K."/>
            <person name="de Jong P.J."/>
            <person name="Hrdy I."/>
            <person name="Horvathova L."/>
            <person name="Zubacova Z."/>
            <person name="Dolezal P."/>
            <person name="Malik S.B."/>
            <person name="Logsdon J.M. Jr."/>
            <person name="Henze K."/>
            <person name="Gupta A."/>
            <person name="Wang C.C."/>
            <person name="Dunne R.L."/>
            <person name="Upcroft J.A."/>
            <person name="Upcroft P."/>
            <person name="White O."/>
            <person name="Salzberg S.L."/>
            <person name="Tang P."/>
            <person name="Chiu C.-H."/>
            <person name="Lee Y.-S."/>
            <person name="Embley T.M."/>
            <person name="Coombs G.H."/>
            <person name="Mottram J.C."/>
            <person name="Tachezy J."/>
            <person name="Fraser-Liggett C.M."/>
            <person name="Johnson P.J."/>
        </authorList>
    </citation>
    <scope>NUCLEOTIDE SEQUENCE [LARGE SCALE GENOMIC DNA]</scope>
    <source>
        <strain evidence="3">G3</strain>
    </source>
</reference>
<feature type="compositionally biased region" description="Pro residues" evidence="1">
    <location>
        <begin position="1"/>
        <end position="11"/>
    </location>
</feature>
<dbReference type="InParanoid" id="A2DI18"/>
<keyword evidence="2" id="KW-0472">Membrane</keyword>
<reference evidence="3" key="1">
    <citation type="submission" date="2006-10" db="EMBL/GenBank/DDBJ databases">
        <authorList>
            <person name="Amadeo P."/>
            <person name="Zhao Q."/>
            <person name="Wortman J."/>
            <person name="Fraser-Liggett C."/>
            <person name="Carlton J."/>
        </authorList>
    </citation>
    <scope>NUCLEOTIDE SEQUENCE</scope>
    <source>
        <strain evidence="3">G3</strain>
    </source>
</reference>
<evidence type="ECO:0000256" key="2">
    <source>
        <dbReference type="SAM" id="Phobius"/>
    </source>
</evidence>
<dbReference type="VEuPathDB" id="TrichDB:TVAGG3_0272260"/>
<feature type="transmembrane region" description="Helical" evidence="2">
    <location>
        <begin position="167"/>
        <end position="191"/>
    </location>
</feature>
<keyword evidence="4" id="KW-1185">Reference proteome</keyword>
<evidence type="ECO:0000256" key="1">
    <source>
        <dbReference type="SAM" id="MobiDB-lite"/>
    </source>
</evidence>
<dbReference type="RefSeq" id="XP_001580993.1">
    <property type="nucleotide sequence ID" value="XM_001580943.1"/>
</dbReference>
<protein>
    <submittedName>
        <fullName evidence="3">Uncharacterized protein</fullName>
    </submittedName>
</protein>
<dbReference type="Proteomes" id="UP000001542">
    <property type="component" value="Unassembled WGS sequence"/>
</dbReference>
<dbReference type="AlphaFoldDB" id="A2DI18"/>
<keyword evidence="2" id="KW-0812">Transmembrane</keyword>
<dbReference type="VEuPathDB" id="TrichDB:TVAG_402630"/>
<name>A2DI18_TRIV3</name>
<gene>
    <name evidence="3" type="ORF">TVAG_402630</name>
</gene>
<feature type="transmembrane region" description="Helical" evidence="2">
    <location>
        <begin position="38"/>
        <end position="59"/>
    </location>
</feature>